<organism evidence="7 8">
    <name type="scientific">Gemelliphila asaccharolytica</name>
    <dbReference type="NCBI Taxonomy" id="502393"/>
    <lineage>
        <taxon>Bacteria</taxon>
        <taxon>Bacillati</taxon>
        <taxon>Bacillota</taxon>
        <taxon>Bacilli</taxon>
        <taxon>Bacillales</taxon>
        <taxon>Gemellaceae</taxon>
        <taxon>Gemelliphila</taxon>
    </lineage>
</organism>
<keyword evidence="2 4" id="KW-0238">DNA-binding</keyword>
<dbReference type="InterPro" id="IPR002104">
    <property type="entry name" value="Integrase_catalytic"/>
</dbReference>
<accession>A0ABR5TNC5</accession>
<feature type="domain" description="Core-binding (CB)" evidence="6">
    <location>
        <begin position="1"/>
        <end position="85"/>
    </location>
</feature>
<dbReference type="InterPro" id="IPR010998">
    <property type="entry name" value="Integrase_recombinase_N"/>
</dbReference>
<dbReference type="EMBL" id="LSDB01000008">
    <property type="protein sequence ID" value="KXB58563.1"/>
    <property type="molecule type" value="Genomic_DNA"/>
</dbReference>
<dbReference type="PANTHER" id="PTHR30349:SF81">
    <property type="entry name" value="TYROSINE RECOMBINASE XERC"/>
    <property type="match status" value="1"/>
</dbReference>
<keyword evidence="8" id="KW-1185">Reference proteome</keyword>
<reference evidence="7 8" key="1">
    <citation type="submission" date="2016-01" db="EMBL/GenBank/DDBJ databases">
        <authorList>
            <person name="Mitreva M."/>
            <person name="Pepin K.H."/>
            <person name="Mihindukulasuriya K.A."/>
            <person name="Fulton R."/>
            <person name="Fronick C."/>
            <person name="O'Laughlin M."/>
            <person name="Miner T."/>
            <person name="Herter B."/>
            <person name="Rosa B.A."/>
            <person name="Cordes M."/>
            <person name="Tomlinson C."/>
            <person name="Wollam A."/>
            <person name="Palsikar V.B."/>
            <person name="Mardis E.R."/>
            <person name="Wilson R.K."/>
        </authorList>
    </citation>
    <scope>NUCLEOTIDE SEQUENCE [LARGE SCALE GENOMIC DNA]</scope>
    <source>
        <strain evidence="7 8">KA00071</strain>
    </source>
</reference>
<dbReference type="InterPro" id="IPR011010">
    <property type="entry name" value="DNA_brk_join_enz"/>
</dbReference>
<dbReference type="InterPro" id="IPR044068">
    <property type="entry name" value="CB"/>
</dbReference>
<evidence type="ECO:0000256" key="2">
    <source>
        <dbReference type="ARBA" id="ARBA00023125"/>
    </source>
</evidence>
<comment type="caution">
    <text evidence="7">The sequence shown here is derived from an EMBL/GenBank/DDBJ whole genome shotgun (WGS) entry which is preliminary data.</text>
</comment>
<evidence type="ECO:0000259" key="6">
    <source>
        <dbReference type="PROSITE" id="PS51900"/>
    </source>
</evidence>
<dbReference type="Gene3D" id="1.10.150.130">
    <property type="match status" value="1"/>
</dbReference>
<dbReference type="Pfam" id="PF00589">
    <property type="entry name" value="Phage_integrase"/>
    <property type="match status" value="1"/>
</dbReference>
<proteinExistence type="predicted"/>
<evidence type="ECO:0000313" key="8">
    <source>
        <dbReference type="Proteomes" id="UP000070467"/>
    </source>
</evidence>
<evidence type="ECO:0000259" key="5">
    <source>
        <dbReference type="PROSITE" id="PS51898"/>
    </source>
</evidence>
<keyword evidence="3" id="KW-0233">DNA recombination</keyword>
<protein>
    <submittedName>
        <fullName evidence="7">Phage integrase, SAM-like domain protein</fullName>
    </submittedName>
</protein>
<keyword evidence="1" id="KW-0229">DNA integration</keyword>
<dbReference type="InterPro" id="IPR013762">
    <property type="entry name" value="Integrase-like_cat_sf"/>
</dbReference>
<dbReference type="InterPro" id="IPR050090">
    <property type="entry name" value="Tyrosine_recombinase_XerCD"/>
</dbReference>
<dbReference type="SUPFAM" id="SSF56349">
    <property type="entry name" value="DNA breaking-rejoining enzymes"/>
    <property type="match status" value="1"/>
</dbReference>
<dbReference type="RefSeq" id="WP_066129141.1">
    <property type="nucleotide sequence ID" value="NZ_KQ959861.1"/>
</dbReference>
<name>A0ABR5TNC5_9BACL</name>
<dbReference type="Gene3D" id="1.10.443.10">
    <property type="entry name" value="Intergrase catalytic core"/>
    <property type="match status" value="1"/>
</dbReference>
<gene>
    <name evidence="7" type="ORF">HMPREF1871_00329</name>
</gene>
<dbReference type="Pfam" id="PF02899">
    <property type="entry name" value="Phage_int_SAM_1"/>
    <property type="match status" value="1"/>
</dbReference>
<dbReference type="InterPro" id="IPR004107">
    <property type="entry name" value="Integrase_SAM-like_N"/>
</dbReference>
<dbReference type="PANTHER" id="PTHR30349">
    <property type="entry name" value="PHAGE INTEGRASE-RELATED"/>
    <property type="match status" value="1"/>
</dbReference>
<sequence>MVEIDVLKDYKTYLNSNFSSKNTINSYLLDIKKLNMYYDNKSIEKITVNYHEVEEYITYLKLENYSKATLLRVISSINTFNKFLYKKNIIEYKAKINISIINFEKETNSRQNEDDFFTKKEIKKILDFNDFTLISLRDKAIFELVYSIGIKPSDCINLELSNINFNIGYLKYFKNNVTHTYPLNYESIQSIKNYLRLRKKENIQSDFLFVSEKGKKLTRQAFWKIFKRRQKDINLKKELTPTTFRNSLVLHLIDDGLTLEEVRDIFGLSSTQSLKKCYVNIKNKNLSNKFLKIHPRNKLNN</sequence>
<dbReference type="PROSITE" id="PS51898">
    <property type="entry name" value="TYR_RECOMBINASE"/>
    <property type="match status" value="1"/>
</dbReference>
<dbReference type="PROSITE" id="PS51900">
    <property type="entry name" value="CB"/>
    <property type="match status" value="1"/>
</dbReference>
<evidence type="ECO:0000313" key="7">
    <source>
        <dbReference type="EMBL" id="KXB58563.1"/>
    </source>
</evidence>
<evidence type="ECO:0000256" key="1">
    <source>
        <dbReference type="ARBA" id="ARBA00022908"/>
    </source>
</evidence>
<evidence type="ECO:0000256" key="3">
    <source>
        <dbReference type="ARBA" id="ARBA00023172"/>
    </source>
</evidence>
<feature type="domain" description="Tyr recombinase" evidence="5">
    <location>
        <begin position="112"/>
        <end position="291"/>
    </location>
</feature>
<evidence type="ECO:0000256" key="4">
    <source>
        <dbReference type="PROSITE-ProRule" id="PRU01248"/>
    </source>
</evidence>
<dbReference type="Proteomes" id="UP000070467">
    <property type="component" value="Unassembled WGS sequence"/>
</dbReference>